<dbReference type="Pfam" id="PF17167">
    <property type="entry name" value="Glyco_hydro_94"/>
    <property type="match status" value="1"/>
</dbReference>
<feature type="domain" description="Glycosyl hydrolase 94 supersandwich" evidence="4">
    <location>
        <begin position="2022"/>
        <end position="2283"/>
    </location>
</feature>
<dbReference type="InterPro" id="IPR033432">
    <property type="entry name" value="GH94_catalytic"/>
</dbReference>
<feature type="domain" description="Glycosyl hydrolase 94 catalytic" evidence="6">
    <location>
        <begin position="2302"/>
        <end position="2727"/>
    </location>
</feature>
<geneLocation type="plasmid" evidence="7 8">
    <name>unnamed1</name>
</geneLocation>
<dbReference type="InterPro" id="IPR019282">
    <property type="entry name" value="Glycoamylase-like_cons_dom"/>
</dbReference>
<dbReference type="EMBL" id="CP058691">
    <property type="protein sequence ID" value="QLH16981.1"/>
    <property type="molecule type" value="Genomic_DNA"/>
</dbReference>
<feature type="transmembrane region" description="Helical" evidence="3">
    <location>
        <begin position="810"/>
        <end position="831"/>
    </location>
</feature>
<evidence type="ECO:0000256" key="3">
    <source>
        <dbReference type="SAM" id="Phobius"/>
    </source>
</evidence>
<keyword evidence="3" id="KW-1133">Transmembrane helix</keyword>
<feature type="transmembrane region" description="Helical" evidence="3">
    <location>
        <begin position="913"/>
        <end position="932"/>
    </location>
</feature>
<dbReference type="GO" id="GO:0016757">
    <property type="term" value="F:glycosyltransferase activity"/>
    <property type="evidence" value="ECO:0007669"/>
    <property type="project" value="UniProtKB-KW"/>
</dbReference>
<sequence length="2782" mass="309404">MQADGAGVGSPEGGGMGATAASIFEAAGRAVLEQQRLQTTGFDPRAARFDLAQAARDQRVLYQAALRADAESEHITTATRWLLDNYHTIAETYRHLTRDLSPAFLRSLPRGQFQPVAEPIPRVLALAWDYVTMTDGDLRERSFADFIAGAQQVDWLTIGELWSLPSMLRYALLLRMLRLSEETERARRGRREANAAMDRLMAMDEPGPADFDLAVPGPALQDAAFVAQVIYRVHAGLDRTHAITEQLARRLAAQGRTAEQVMAGEQTRQTANNVTAAHIIRALKRLDEINWREWFEATSRTEAILREDPDHQRLAPQTRNAIRNRIEMIARHSDLAEPEVAERALAAAGRRDIPVSVVLLGDDAPRFEADCGYRPVWRERLARLARRHGILSLILPLAALMLLAVLLCLAYVPAQTGGFLAATLIVLSLAAFLDAGLALLRFMASRLIAPAQLPAYEFKDGIPPDHATLVAIPCLLTSLDTIDDLLSNLEVHYLANPDPALSFALLTDFTDAPEETTPRDAELLAYARQGIAALSEKYAHIGRRFYLLHRRRQWNEAEGAWMGWERKRGKLVELNALLRGSPDTSFVDTGPRPPEGIRYVVTLDADTRMPRDTVRMLVGMMAHPVNRPVYDPARQRVIRGHGLIQPRVTSLLKHGSQTSPFQRILSQDKGIDPYVFTVSDLYQDLFGQGTYTGKGIYDVDAFAIAAQDGIRENSVLSHDLIEGAWLRAALATDVNFIEEYPKRFDVDLSRQHRWARGDWQLLPYLLDLRNGLDALARFRIVDNLRRSLLPVSLMLAGLVAVIGLPHADALFWLGLLGVSVGLSQLLGWLMGLMPRQSGVARLRHMLVIGNELIDQITAFMMRLTLLPQMAFSMVDAMVRSLCRVYVSRRHLLEWTTADAMARRAHETLPGHFLLMRGGLALALGFVALAALLRPENLAPALVLGVLWLGAPLIAWVSARPIEHEGARPLTAEERLEWRAEARLIWRFFETFVDARTNHLPPDNYQDHPQPKLAERTSPTNIGLYLLSTVTAHEFRWITLREALDRIEATLSTIERLERHRGHLYNWYATDTLQPLGTRYVSAVDSGNLAGHLITLSSTLKEWTRNPALYHLPELSGAVDILSLMRRLHAAIPRERRSLNPLRDRIEERIAGLWHSMASAQAPHLAPLHVQSYARAAANLQVLIQGLVTEIPTAAARELDWWTSRLVSTCDEMENLGRIDPDEVALSARRMAALAERARAFAFEMDFAFLLDPERQLLAIGYNCVEGAPDQSFYDLLASEARLASLFAIAKGDLPTEHWNRLGRPMTVMPYGSTLVSWSGSMFEYLMAPLVMDEPPGSILHSSCDVAVEAQIRDGWRAGRPWGVSESAYNARDAQMNYQYYAFGVPELALRRWLRDDQVVAPYASFIAAGFRPRSALKNLHRLANLGARGEYGFFDAVDFTPSRLPQGHKCAVVRSVMAHHQGMSLIAIANCLMDGLHRNRFNADPVIESVSTLLQQKTPREVSPLLRETMRRRLPGPSELGQTEIVEVADAAAAPHTVAVMSNGRLSMLLDASGAGRLRMDGTAITRWRPDPAADAWGEFLFIRDLASGRWWSATAAPGFDPEIAYAARLFDYKANFAALGEGIHCETEVILSDDLDARGARVKLRNLSDRPRQLALTSYGEIVLDQNDADRAHTAFSRMFVATEAQPERGRIFARRNKRNPHDPDRHLMHLSAGAGVPDGAATDRRLFIGRGRSIRAPQALDDPDLLTQVAPGESYTLDPIFSLSRRLTLDPGKEAVVTFWTVAAASREALEEAHLHLADEASYDNEHQMAWTRSQVQLHHASITPEEAALFRRYAALLVYPNQMLASQVRHVMGPQSALWPMSVSGDNPIMVLRINDPDLMPVARQAIRMQEYLRMRGLECDLVILNEQRVSYAAHLHEALNNLCHSMQLLHSRPSVFAVDANGLSAETRDTLLAVARVVIHAQNGSLAGQIQRLEAAELRRGIARPPARPLQRPALRSDFPPEDLHFWNGTGGFDAQGNYVIRLRHGEATPNPWINVVARSDFGFHISAEGAGFTWSANSRDHQLTPWSNDAVSNPPGEGILIRDLGTGAIHTPYAALSSQREALYQCRHGAGFSEFTAWSGELEITALHSLTPDAALRVIGLRLTNHGTRRLTLDVAHFLEPVMGGARAKTAPYLQLRYLPEARAVECENPYSIDYAGQRMILSVDREVTGLCLSRLIWQGRNRDAGLPAWFDATLSRRFVHRHDGDPVMMLETRIEIEPGESQNVTFRLAAAPGAAAAPLLARTDTARQAATAQTEHWQHIFDRLQVQTPDPAFDLMVNRWLPYQAIACRIRARSAFYQASGAYGFRDQLQDTSAMLVYDPALARAQLLEAGSRQFPEGDVQHWWLPGTGAGVRTLIADDVVWLGHALARYVEVTGDRSVLDEPLPFILGRALEPGEHDAFYRPETSDRMAPLYDHAALALELAIARTGEQGLPLFLGGDWNDGMNRVGAAGRGQSVWMGWFLAQTIAMMAPLAEARGEDGRAKRWRAHAAKLSRALDRHGWDGGWYLRGIYDDGTPLGSAASQECRIDSIAQSWSVISGAGRRDRRDPALDAALEHLLDEDGMLLRLFTPPFARAPQDPGYIKGYPPGVRENGGQYTHAAIWMVQALCMAGRADDAWRVFRLLNPISHASDTATLQVYRGEPYVVAADVYGAEEKTGRAGWTWYTGSAGWLHRVAVEHILGLRIKDGERLEVAPALPSHWPGFRARVMIGNRRHEVEVTRDQAGTPRIRIDAEGAA</sequence>
<gene>
    <name evidence="7" type="ORF">HYQ43_22545</name>
</gene>
<keyword evidence="2" id="KW-0808">Transferase</keyword>
<dbReference type="PANTHER" id="PTHR37469:SF2">
    <property type="entry name" value="CELLOBIONIC ACID PHOSPHORYLASE"/>
    <property type="match status" value="1"/>
</dbReference>
<evidence type="ECO:0000259" key="6">
    <source>
        <dbReference type="Pfam" id="PF17167"/>
    </source>
</evidence>
<dbReference type="SMART" id="SM01068">
    <property type="entry name" value="CBM_X"/>
    <property type="match status" value="2"/>
</dbReference>
<organism evidence="7 8">
    <name type="scientific">Paracoccus pantotrophus</name>
    <name type="common">Thiosphaera pantotropha</name>
    <dbReference type="NCBI Taxonomy" id="82367"/>
    <lineage>
        <taxon>Bacteria</taxon>
        <taxon>Pseudomonadati</taxon>
        <taxon>Pseudomonadota</taxon>
        <taxon>Alphaproteobacteria</taxon>
        <taxon>Rhodobacterales</taxon>
        <taxon>Paracoccaceae</taxon>
        <taxon>Paracoccus</taxon>
    </lineage>
</organism>
<dbReference type="Gene3D" id="2.70.98.40">
    <property type="entry name" value="Glycoside hydrolase, family 65, N-terminal domain"/>
    <property type="match status" value="2"/>
</dbReference>
<proteinExistence type="predicted"/>
<dbReference type="InterPro" id="IPR010383">
    <property type="entry name" value="Glyco_hydrolase_94_b-supersand"/>
</dbReference>
<dbReference type="InterPro" id="IPR012341">
    <property type="entry name" value="6hp_glycosidase-like_sf"/>
</dbReference>
<evidence type="ECO:0000259" key="5">
    <source>
        <dbReference type="Pfam" id="PF10091"/>
    </source>
</evidence>
<feature type="domain" description="Glycoamylase-like" evidence="5">
    <location>
        <begin position="1272"/>
        <end position="1481"/>
    </location>
</feature>
<dbReference type="InterPro" id="IPR008928">
    <property type="entry name" value="6-hairpin_glycosidase_sf"/>
</dbReference>
<feature type="transmembrane region" description="Helical" evidence="3">
    <location>
        <begin position="418"/>
        <end position="440"/>
    </location>
</feature>
<evidence type="ECO:0000313" key="7">
    <source>
        <dbReference type="EMBL" id="QLH16981.1"/>
    </source>
</evidence>
<dbReference type="SUPFAM" id="SSF74650">
    <property type="entry name" value="Galactose mutarotase-like"/>
    <property type="match status" value="2"/>
</dbReference>
<reference evidence="7 8" key="1">
    <citation type="submission" date="2020-07" db="EMBL/GenBank/DDBJ databases">
        <title>The complete genome of Paracoccus pantotrophus ACCC 10489.</title>
        <authorList>
            <person name="Si Y."/>
        </authorList>
    </citation>
    <scope>NUCLEOTIDE SEQUENCE [LARGE SCALE GENOMIC DNA]</scope>
    <source>
        <strain evidence="7 8">ACCC10489</strain>
        <plasmid evidence="7 8">unnamed1</plasmid>
    </source>
</reference>
<keyword evidence="3" id="KW-0472">Membrane</keyword>
<dbReference type="SUPFAM" id="SSF48208">
    <property type="entry name" value="Six-hairpin glycosidases"/>
    <property type="match status" value="1"/>
</dbReference>
<accession>A0A7H9C4X4</accession>
<dbReference type="Pfam" id="PF10091">
    <property type="entry name" value="Glycoamylase"/>
    <property type="match status" value="1"/>
</dbReference>
<dbReference type="InterPro" id="IPR052047">
    <property type="entry name" value="GH94_Enzymes"/>
</dbReference>
<keyword evidence="3" id="KW-0812">Transmembrane</keyword>
<evidence type="ECO:0000313" key="8">
    <source>
        <dbReference type="Proteomes" id="UP000509322"/>
    </source>
</evidence>
<evidence type="ECO:0000259" key="4">
    <source>
        <dbReference type="Pfam" id="PF06165"/>
    </source>
</evidence>
<dbReference type="GO" id="GO:0005975">
    <property type="term" value="P:carbohydrate metabolic process"/>
    <property type="evidence" value="ECO:0007669"/>
    <property type="project" value="InterPro"/>
</dbReference>
<protein>
    <submittedName>
        <fullName evidence="7">Carbohydrate-binding protein</fullName>
    </submittedName>
</protein>
<feature type="transmembrane region" description="Helical" evidence="3">
    <location>
        <begin position="939"/>
        <end position="958"/>
    </location>
</feature>
<feature type="transmembrane region" description="Helical" evidence="3">
    <location>
        <begin position="787"/>
        <end position="804"/>
    </location>
</feature>
<feature type="domain" description="Glycosyl hydrolase 94 supersandwich" evidence="4">
    <location>
        <begin position="1536"/>
        <end position="1794"/>
    </location>
</feature>
<name>A0A7H9C4X4_PARPN</name>
<dbReference type="InterPro" id="IPR011013">
    <property type="entry name" value="Gal_mutarotase_sf_dom"/>
</dbReference>
<dbReference type="Proteomes" id="UP000509322">
    <property type="component" value="Plasmid unnamed1"/>
</dbReference>
<dbReference type="Gene3D" id="1.50.10.10">
    <property type="match status" value="1"/>
</dbReference>
<dbReference type="Gene3D" id="1.50.10.140">
    <property type="match status" value="1"/>
</dbReference>
<keyword evidence="1" id="KW-0328">Glycosyltransferase</keyword>
<dbReference type="InterPro" id="IPR037820">
    <property type="entry name" value="GH94N_NdvB"/>
</dbReference>
<dbReference type="GO" id="GO:0030246">
    <property type="term" value="F:carbohydrate binding"/>
    <property type="evidence" value="ECO:0007669"/>
    <property type="project" value="InterPro"/>
</dbReference>
<dbReference type="PANTHER" id="PTHR37469">
    <property type="entry name" value="CELLOBIONIC ACID PHOSPHORYLASE-RELATED"/>
    <property type="match status" value="1"/>
</dbReference>
<feature type="transmembrane region" description="Helical" evidence="3">
    <location>
        <begin position="390"/>
        <end position="412"/>
    </location>
</feature>
<dbReference type="CDD" id="cd11753">
    <property type="entry name" value="GH94N_ChvB_NdvB_2_like"/>
    <property type="match status" value="1"/>
</dbReference>
<evidence type="ECO:0000256" key="1">
    <source>
        <dbReference type="ARBA" id="ARBA00022676"/>
    </source>
</evidence>
<keyword evidence="7" id="KW-0614">Plasmid</keyword>
<dbReference type="Pfam" id="PF06165">
    <property type="entry name" value="GH94_b-supersand"/>
    <property type="match status" value="2"/>
</dbReference>
<dbReference type="InterPro" id="IPR037018">
    <property type="entry name" value="GH65_N"/>
</dbReference>
<evidence type="ECO:0000256" key="2">
    <source>
        <dbReference type="ARBA" id="ARBA00022679"/>
    </source>
</evidence>
<dbReference type="Gene3D" id="2.60.420.10">
    <property type="entry name" value="Maltose phosphorylase, domain 3"/>
    <property type="match status" value="1"/>
</dbReference>